<dbReference type="OrthoDB" id="5508297at2"/>
<evidence type="ECO:0000313" key="2">
    <source>
        <dbReference type="Proteomes" id="UP000184076"/>
    </source>
</evidence>
<dbReference type="RefSeq" id="WP_143156548.1">
    <property type="nucleotide sequence ID" value="NZ_FQVB01000053.1"/>
</dbReference>
<dbReference type="AlphaFoldDB" id="A0A1M5I8A9"/>
<reference evidence="2" key="1">
    <citation type="submission" date="2016-11" db="EMBL/GenBank/DDBJ databases">
        <authorList>
            <person name="Varghese N."/>
            <person name="Submissions S."/>
        </authorList>
    </citation>
    <scope>NUCLEOTIDE SEQUENCE [LARGE SCALE GENOMIC DNA]</scope>
    <source>
        <strain evidence="2">DSM 9756</strain>
    </source>
</reference>
<name>A0A1M5I8A9_9BACT</name>
<protein>
    <submittedName>
        <fullName evidence="1">Uncharacterized protein</fullName>
    </submittedName>
</protein>
<evidence type="ECO:0000313" key="1">
    <source>
        <dbReference type="EMBL" id="SHG24359.1"/>
    </source>
</evidence>
<proteinExistence type="predicted"/>
<accession>A0A1M5I8A9</accession>
<gene>
    <name evidence="1" type="ORF">SAMN02745206_03533</name>
</gene>
<keyword evidence="2" id="KW-1185">Reference proteome</keyword>
<organism evidence="1 2">
    <name type="scientific">Desulfacinum infernum DSM 9756</name>
    <dbReference type="NCBI Taxonomy" id="1121391"/>
    <lineage>
        <taxon>Bacteria</taxon>
        <taxon>Pseudomonadati</taxon>
        <taxon>Thermodesulfobacteriota</taxon>
        <taxon>Syntrophobacteria</taxon>
        <taxon>Syntrophobacterales</taxon>
        <taxon>Syntrophobacteraceae</taxon>
        <taxon>Desulfacinum</taxon>
    </lineage>
</organism>
<sequence length="172" mass="20416">MARIIYCHPAKTRYAFHVYTDLDFWDARKILKDIATVKRNFGQNPPGDEFPTQIVLEQAPPCVMEAVKRRLERAIASPPRHVVVQALLMEDFFEFDTSDYFPPRWSRSQREHFLRFRLPTQHGILNSPYNTYRLDWHGTRVRVVPVKRSTKHDPVIRTRKDAKRHEIVPTCF</sequence>
<dbReference type="EMBL" id="FQVB01000053">
    <property type="protein sequence ID" value="SHG24359.1"/>
    <property type="molecule type" value="Genomic_DNA"/>
</dbReference>
<dbReference type="Proteomes" id="UP000184076">
    <property type="component" value="Unassembled WGS sequence"/>
</dbReference>